<feature type="signal peptide" evidence="2">
    <location>
        <begin position="1"/>
        <end position="19"/>
    </location>
</feature>
<feature type="chain" id="PRO_5043990289" evidence="2">
    <location>
        <begin position="20"/>
        <end position="526"/>
    </location>
</feature>
<feature type="compositionally biased region" description="Acidic residues" evidence="1">
    <location>
        <begin position="383"/>
        <end position="401"/>
    </location>
</feature>
<evidence type="ECO:0000313" key="4">
    <source>
        <dbReference type="Proteomes" id="UP001365542"/>
    </source>
</evidence>
<evidence type="ECO:0000313" key="3">
    <source>
        <dbReference type="EMBL" id="KAK6542658.1"/>
    </source>
</evidence>
<feature type="compositionally biased region" description="Low complexity" evidence="1">
    <location>
        <begin position="402"/>
        <end position="422"/>
    </location>
</feature>
<protein>
    <submittedName>
        <fullName evidence="3">Uncharacterized protein</fullName>
    </submittedName>
</protein>
<evidence type="ECO:0000256" key="1">
    <source>
        <dbReference type="SAM" id="MobiDB-lite"/>
    </source>
</evidence>
<dbReference type="EMBL" id="JAVHJO010000002">
    <property type="protein sequence ID" value="KAK6542658.1"/>
    <property type="molecule type" value="Genomic_DNA"/>
</dbReference>
<dbReference type="InterPro" id="IPR021476">
    <property type="entry name" value="Egh16-like"/>
</dbReference>
<accession>A0AAV9XSC2</accession>
<proteinExistence type="predicted"/>
<feature type="region of interest" description="Disordered" evidence="1">
    <location>
        <begin position="366"/>
        <end position="422"/>
    </location>
</feature>
<dbReference type="PANTHER" id="PTHR34618">
    <property type="entry name" value="SURFACE PROTEIN MAS1, PUTATIVE-RELATED"/>
    <property type="match status" value="1"/>
</dbReference>
<organism evidence="3 4">
    <name type="scientific">Orbilia ellipsospora</name>
    <dbReference type="NCBI Taxonomy" id="2528407"/>
    <lineage>
        <taxon>Eukaryota</taxon>
        <taxon>Fungi</taxon>
        <taxon>Dikarya</taxon>
        <taxon>Ascomycota</taxon>
        <taxon>Pezizomycotina</taxon>
        <taxon>Orbiliomycetes</taxon>
        <taxon>Orbiliales</taxon>
        <taxon>Orbiliaceae</taxon>
        <taxon>Orbilia</taxon>
    </lineage>
</organism>
<feature type="region of interest" description="Disordered" evidence="1">
    <location>
        <begin position="494"/>
        <end position="516"/>
    </location>
</feature>
<dbReference type="Pfam" id="PF11327">
    <property type="entry name" value="Egh16-like"/>
    <property type="match status" value="1"/>
</dbReference>
<gene>
    <name evidence="3" type="ORF">TWF694_006601</name>
</gene>
<keyword evidence="2" id="KW-0732">Signal</keyword>
<feature type="region of interest" description="Disordered" evidence="1">
    <location>
        <begin position="102"/>
        <end position="132"/>
    </location>
</feature>
<evidence type="ECO:0000256" key="2">
    <source>
        <dbReference type="SAM" id="SignalP"/>
    </source>
</evidence>
<reference evidence="3 4" key="1">
    <citation type="submission" date="2019-10" db="EMBL/GenBank/DDBJ databases">
        <authorList>
            <person name="Palmer J.M."/>
        </authorList>
    </citation>
    <scope>NUCLEOTIDE SEQUENCE [LARGE SCALE GENOMIC DNA]</scope>
    <source>
        <strain evidence="3 4">TWF694</strain>
    </source>
</reference>
<feature type="compositionally biased region" description="Low complexity" evidence="1">
    <location>
        <begin position="494"/>
        <end position="514"/>
    </location>
</feature>
<keyword evidence="4" id="KW-1185">Reference proteome</keyword>
<sequence>MRVSKIILSAFAAADLVAAHGIFISAVGDANKGVIGLPIGYRAGTPRSDTKVSSGQLDTAVFSNPTRPNEWCKSCPTGKWNAKCKACRIKCPAKKKKRAAAKKAAAKKTTAKKPAAKAGAKKKTTAKKKKTTAKKKKAATKWCYAKNCKKCAYYNYSCAKCRTPLPNGCGRSVYNDNSGLYTLDPGAKPKSVCCKMPANLYVQGTLNIPAWVNKYASANTIAQVTPGGYLDTRLHQINGDGAGPYTCIIDRGGSGLSYNPGTLNILNNVPGVGGINKFMLTQFQLLIQMPKDLTCTGTYGSAKNICMVRCHNTAPNGPFGACFPVQVINKSPPPSPPPIVQPPPAPVNVNITIGIDEEVFPPEEVEQITGVPPDQQPPQGTDAEPDTDTGTDTDTDTDTDTEGGQSTVTVTTPGPSPGTTTVFVTDGTGSTVTNSGTVSVIITTPAGSQPSNGAGQQTVTVTTPGPSAGTTTEFVTDGSGSTVTNSGTVSVIITTPSGTGSSPTTPAAAASSSGDPYDYKLRFVRY</sequence>
<comment type="caution">
    <text evidence="3">The sequence shown here is derived from an EMBL/GenBank/DDBJ whole genome shotgun (WGS) entry which is preliminary data.</text>
</comment>
<name>A0AAV9XSC2_9PEZI</name>
<dbReference type="Proteomes" id="UP001365542">
    <property type="component" value="Unassembled WGS sequence"/>
</dbReference>
<dbReference type="PANTHER" id="PTHR34618:SF1">
    <property type="entry name" value="SECRETED PROTEIN"/>
    <property type="match status" value="1"/>
</dbReference>
<dbReference type="AlphaFoldDB" id="A0AAV9XSC2"/>